<dbReference type="EMBL" id="CP134854">
    <property type="protein sequence ID" value="WNL30483.1"/>
    <property type="molecule type" value="Genomic_DNA"/>
</dbReference>
<dbReference type="PROSITE" id="PS52050">
    <property type="entry name" value="WYL"/>
    <property type="match status" value="1"/>
</dbReference>
<organism evidence="1">
    <name type="scientific">Arcobacter sp. AZ-2023</name>
    <dbReference type="NCBI Taxonomy" id="3074453"/>
    <lineage>
        <taxon>Bacteria</taxon>
        <taxon>Pseudomonadati</taxon>
        <taxon>Campylobacterota</taxon>
        <taxon>Epsilonproteobacteria</taxon>
        <taxon>Campylobacterales</taxon>
        <taxon>Arcobacteraceae</taxon>
        <taxon>Arcobacter</taxon>
    </lineage>
</organism>
<gene>
    <name evidence="1" type="ORF">RMQ68_03605</name>
</gene>
<dbReference type="AlphaFoldDB" id="A0AA96IFX1"/>
<protein>
    <submittedName>
        <fullName evidence="1">WYL domain-containing protein</fullName>
    </submittedName>
</protein>
<name>A0AA96IFX1_9BACT</name>
<sequence>MSLKKSTLLLFFLKELLEGKKISLKSFALENDINIRTAQRYIEDIEEAFPDNLLKENDFYSFVSNSTLEKNILNFDKKEFEILIDLVSLLEFDISNKFDENTKKFVNKIQKQYSQSYMIKQNPFEKLSLKRDLLFDIKNAIKNSRYTKIVYESDKKYIFDEAKILKIIFAEGNFYIAILTKEELNNGFKFLRLNFISDIKLYSNSFKKDIEAEYFIKNFQTLFSSYKEKTYEVILKINPSVKRFFLQKKFLSSQKIIENKEYLTLSFEITNDMEILPLVKKWLPNIKIISPKTLKDKFNEELKSYLDLEK</sequence>
<reference evidence="1" key="1">
    <citation type="submission" date="2023-09" db="EMBL/GenBank/DDBJ databases">
        <title>Arcobacter tbilisiensis sp. nov. isolated from chicken meat in Tbilisi, Georgia.</title>
        <authorList>
            <person name="Matthias R."/>
            <person name="Zautner A.E."/>
        </authorList>
    </citation>
    <scope>NUCLEOTIDE SEQUENCE</scope>
    <source>
        <strain evidence="1">LEO 52</strain>
    </source>
</reference>
<proteinExistence type="predicted"/>
<evidence type="ECO:0000313" key="1">
    <source>
        <dbReference type="EMBL" id="WNL30483.1"/>
    </source>
</evidence>
<accession>A0AA96IFX1</accession>